<dbReference type="OrthoDB" id="2456726at2"/>
<accession>A0A2N0Z3N4</accession>
<dbReference type="Pfam" id="PF14179">
    <property type="entry name" value="YppG"/>
    <property type="match status" value="1"/>
</dbReference>
<keyword evidence="2" id="KW-1185">Reference proteome</keyword>
<protein>
    <recommendedName>
        <fullName evidence="3">YppG-like protein</fullName>
    </recommendedName>
</protein>
<organism evidence="1 2">
    <name type="scientific">Niallia nealsonii</name>
    <dbReference type="NCBI Taxonomy" id="115979"/>
    <lineage>
        <taxon>Bacteria</taxon>
        <taxon>Bacillati</taxon>
        <taxon>Bacillota</taxon>
        <taxon>Bacilli</taxon>
        <taxon>Bacillales</taxon>
        <taxon>Bacillaceae</taxon>
        <taxon>Niallia</taxon>
    </lineage>
</organism>
<name>A0A2N0Z3N4_9BACI</name>
<reference evidence="1 2" key="1">
    <citation type="journal article" date="2003" name="Int. J. Syst. Evol. Microbiol.">
        <title>Bacillus nealsonii sp. nov., isolated from a spacecraft-assembly facility, whose spores are gamma-radiation resistant.</title>
        <authorList>
            <person name="Venkateswaran K."/>
            <person name="Kempf M."/>
            <person name="Chen F."/>
            <person name="Satomi M."/>
            <person name="Nicholson W."/>
            <person name="Kern R."/>
        </authorList>
    </citation>
    <scope>NUCLEOTIDE SEQUENCE [LARGE SCALE GENOMIC DNA]</scope>
    <source>
        <strain evidence="1 2">FO-92</strain>
    </source>
</reference>
<evidence type="ECO:0000313" key="2">
    <source>
        <dbReference type="Proteomes" id="UP000233375"/>
    </source>
</evidence>
<comment type="caution">
    <text evidence="1">The sequence shown here is derived from an EMBL/GenBank/DDBJ whole genome shotgun (WGS) entry which is preliminary data.</text>
</comment>
<evidence type="ECO:0008006" key="3">
    <source>
        <dbReference type="Google" id="ProtNLM"/>
    </source>
</evidence>
<sequence length="187" mass="21346">MTGITIGGGTSKMNTAHPIFYARNPAAPSHISRMPQQYIQKETRMYNPYMNQPQWNGGFDQNMHQSYYGNAPSPYPQANFNNYEQPYFHPQNNYPKSHEVFQNPLQYYDDSYSSAATKQHPQNYMNPYPKQSFIPQKQGGVKSFMNSFKSQDGSLDFNKMMDTAGMMMNAMNQMTGLVKGVGGIFKV</sequence>
<gene>
    <name evidence="1" type="ORF">CWS01_08450</name>
</gene>
<dbReference type="InterPro" id="IPR025555">
    <property type="entry name" value="YppG"/>
</dbReference>
<dbReference type="Proteomes" id="UP000233375">
    <property type="component" value="Unassembled WGS sequence"/>
</dbReference>
<dbReference type="AlphaFoldDB" id="A0A2N0Z3N4"/>
<evidence type="ECO:0000313" key="1">
    <source>
        <dbReference type="EMBL" id="PKG24089.1"/>
    </source>
</evidence>
<proteinExistence type="predicted"/>
<dbReference type="EMBL" id="PISE01000016">
    <property type="protein sequence ID" value="PKG24089.1"/>
    <property type="molecule type" value="Genomic_DNA"/>
</dbReference>